<keyword evidence="1" id="KW-0677">Repeat</keyword>
<keyword evidence="2" id="KW-0106">Calcium</keyword>
<feature type="domain" description="EF-hand" evidence="3">
    <location>
        <begin position="26"/>
        <end position="61"/>
    </location>
</feature>
<sequence length="117" mass="13405">MRPAIASRVESGLKMSRCNMTQRELIDISRKMKELDKSDADGSGNIDRDELRRLLETLGEELTEDDLEMAFEELDEDGSGEVEFFEFVKWFTLPEDSDGSENQDAIDDLLLSLMLHE</sequence>
<dbReference type="PROSITE" id="PS50222">
    <property type="entry name" value="EF_HAND_2"/>
    <property type="match status" value="2"/>
</dbReference>
<dbReference type="GO" id="GO:0005509">
    <property type="term" value="F:calcium ion binding"/>
    <property type="evidence" value="ECO:0007669"/>
    <property type="project" value="InterPro"/>
</dbReference>
<dbReference type="AlphaFoldDB" id="A0A7J6LPX6"/>
<dbReference type="Proteomes" id="UP000591131">
    <property type="component" value="Unassembled WGS sequence"/>
</dbReference>
<dbReference type="SMART" id="SM00054">
    <property type="entry name" value="EFh"/>
    <property type="match status" value="2"/>
</dbReference>
<dbReference type="InterPro" id="IPR002048">
    <property type="entry name" value="EF_hand_dom"/>
</dbReference>
<evidence type="ECO:0000259" key="3">
    <source>
        <dbReference type="PROSITE" id="PS50222"/>
    </source>
</evidence>
<dbReference type="InterPro" id="IPR011992">
    <property type="entry name" value="EF-hand-dom_pair"/>
</dbReference>
<dbReference type="Pfam" id="PF13499">
    <property type="entry name" value="EF-hand_7"/>
    <property type="match status" value="1"/>
</dbReference>
<evidence type="ECO:0000313" key="4">
    <source>
        <dbReference type="EMBL" id="KAF4661243.1"/>
    </source>
</evidence>
<evidence type="ECO:0000256" key="1">
    <source>
        <dbReference type="ARBA" id="ARBA00022737"/>
    </source>
</evidence>
<dbReference type="Gene3D" id="1.10.238.10">
    <property type="entry name" value="EF-hand"/>
    <property type="match status" value="1"/>
</dbReference>
<dbReference type="SUPFAM" id="SSF47473">
    <property type="entry name" value="EF-hand"/>
    <property type="match status" value="1"/>
</dbReference>
<dbReference type="PANTHER" id="PTHR23050">
    <property type="entry name" value="CALCIUM BINDING PROTEIN"/>
    <property type="match status" value="1"/>
</dbReference>
<evidence type="ECO:0000313" key="5">
    <source>
        <dbReference type="Proteomes" id="UP000591131"/>
    </source>
</evidence>
<dbReference type="EMBL" id="JAAPAO010000385">
    <property type="protein sequence ID" value="KAF4661243.1"/>
    <property type="molecule type" value="Genomic_DNA"/>
</dbReference>
<comment type="caution">
    <text evidence="4">The sequence shown here is derived from an EMBL/GenBank/DDBJ whole genome shotgun (WGS) entry which is preliminary data.</text>
</comment>
<dbReference type="PROSITE" id="PS00018">
    <property type="entry name" value="EF_HAND_1"/>
    <property type="match status" value="2"/>
</dbReference>
<dbReference type="InterPro" id="IPR050145">
    <property type="entry name" value="Centrin_CML-like"/>
</dbReference>
<gene>
    <name evidence="4" type="ORF">FOL47_006764</name>
</gene>
<dbReference type="InterPro" id="IPR018247">
    <property type="entry name" value="EF_Hand_1_Ca_BS"/>
</dbReference>
<evidence type="ECO:0000256" key="2">
    <source>
        <dbReference type="ARBA" id="ARBA00022837"/>
    </source>
</evidence>
<dbReference type="OrthoDB" id="6766775at2759"/>
<dbReference type="CDD" id="cd00051">
    <property type="entry name" value="EFh"/>
    <property type="match status" value="1"/>
</dbReference>
<name>A0A7J6LPX6_PERCH</name>
<reference evidence="4 5" key="1">
    <citation type="submission" date="2020-04" db="EMBL/GenBank/DDBJ databases">
        <title>Perkinsus chesapeaki whole genome sequence.</title>
        <authorList>
            <person name="Bogema D.R."/>
        </authorList>
    </citation>
    <scope>NUCLEOTIDE SEQUENCE [LARGE SCALE GENOMIC DNA]</scope>
    <source>
        <strain evidence="4">ATCC PRA-425</strain>
    </source>
</reference>
<feature type="domain" description="EF-hand" evidence="3">
    <location>
        <begin position="62"/>
        <end position="97"/>
    </location>
</feature>
<accession>A0A7J6LPX6</accession>
<protein>
    <recommendedName>
        <fullName evidence="3">EF-hand domain-containing protein</fullName>
    </recommendedName>
</protein>
<organism evidence="4 5">
    <name type="scientific">Perkinsus chesapeaki</name>
    <name type="common">Clam parasite</name>
    <name type="synonym">Perkinsus andrewsi</name>
    <dbReference type="NCBI Taxonomy" id="330153"/>
    <lineage>
        <taxon>Eukaryota</taxon>
        <taxon>Sar</taxon>
        <taxon>Alveolata</taxon>
        <taxon>Perkinsozoa</taxon>
        <taxon>Perkinsea</taxon>
        <taxon>Perkinsida</taxon>
        <taxon>Perkinsidae</taxon>
        <taxon>Perkinsus</taxon>
    </lineage>
</organism>
<proteinExistence type="predicted"/>
<keyword evidence="5" id="KW-1185">Reference proteome</keyword>